<protein>
    <submittedName>
        <fullName evidence="7">Gluconate 2-dehydrogenase</fullName>
    </submittedName>
</protein>
<keyword evidence="2 4" id="KW-0560">Oxidoreductase</keyword>
<dbReference type="Pfam" id="PF02826">
    <property type="entry name" value="2-Hacid_dh_C"/>
    <property type="match status" value="1"/>
</dbReference>
<dbReference type="InterPro" id="IPR006140">
    <property type="entry name" value="D-isomer_DH_NAD-bd"/>
</dbReference>
<dbReference type="AlphaFoldDB" id="A0A1H9KXN8"/>
<dbReference type="InterPro" id="IPR006139">
    <property type="entry name" value="D-isomer_2_OHA_DH_cat_dom"/>
</dbReference>
<dbReference type="EMBL" id="FOGC01000010">
    <property type="protein sequence ID" value="SER03974.1"/>
    <property type="molecule type" value="Genomic_DNA"/>
</dbReference>
<evidence type="ECO:0000256" key="4">
    <source>
        <dbReference type="RuleBase" id="RU003719"/>
    </source>
</evidence>
<dbReference type="PANTHER" id="PTHR10996">
    <property type="entry name" value="2-HYDROXYACID DEHYDROGENASE-RELATED"/>
    <property type="match status" value="1"/>
</dbReference>
<keyword evidence="8" id="KW-1185">Reference proteome</keyword>
<dbReference type="GO" id="GO:0051287">
    <property type="term" value="F:NAD binding"/>
    <property type="evidence" value="ECO:0007669"/>
    <property type="project" value="InterPro"/>
</dbReference>
<dbReference type="Proteomes" id="UP000242515">
    <property type="component" value="Unassembled WGS sequence"/>
</dbReference>
<dbReference type="Pfam" id="PF00389">
    <property type="entry name" value="2-Hacid_dh"/>
    <property type="match status" value="1"/>
</dbReference>
<dbReference type="InterPro" id="IPR050223">
    <property type="entry name" value="D-isomer_2-hydroxyacid_DH"/>
</dbReference>
<sequence>MKPTIIQFMPLPADLVSQLTTHFEVVEVDNLDQETVTRRAEAFKKAEGLIGSGGKVNEALLAQMPALKVCSTVSAGYDSYDIGALTHHKAILTNTPGALTETVADAMMALVLCAARNIPAMDQWVKTGGWDAAPEKLPLAIDVHHKKMGIIGMGRIGLALAKRAHHGFGMDILYNARKPHKNAEQEVNAHYASVEQLLAEADFVCVVLPLTDETHHLISHAQFDQMKESAILINAGRGPVVDEEALIAALKEKKIYGAGLDVFEKEPLVGSSELTTLPNVVTLPHIGSATHETRYAMKRDGVENLILGLQGTLKENIINPEALEA</sequence>
<dbReference type="FunFam" id="3.40.50.720:FF:000462">
    <property type="entry name" value="Glyoxylate reductase (NADP+)"/>
    <property type="match status" value="1"/>
</dbReference>
<dbReference type="RefSeq" id="WP_092677258.1">
    <property type="nucleotide sequence ID" value="NZ_FOGC01000010.1"/>
</dbReference>
<dbReference type="CDD" id="cd05301">
    <property type="entry name" value="GDH"/>
    <property type="match status" value="1"/>
</dbReference>
<dbReference type="InterPro" id="IPR029753">
    <property type="entry name" value="D-isomer_DH_CS"/>
</dbReference>
<dbReference type="PANTHER" id="PTHR10996:SF283">
    <property type="entry name" value="GLYOXYLATE_HYDROXYPYRUVATE REDUCTASE B"/>
    <property type="match status" value="1"/>
</dbReference>
<dbReference type="Gene3D" id="3.40.50.720">
    <property type="entry name" value="NAD(P)-binding Rossmann-like Domain"/>
    <property type="match status" value="2"/>
</dbReference>
<name>A0A1H9KXN8_9GAMM</name>
<proteinExistence type="inferred from homology"/>
<dbReference type="PROSITE" id="PS00671">
    <property type="entry name" value="D_2_HYDROXYACID_DH_3"/>
    <property type="match status" value="1"/>
</dbReference>
<reference evidence="8" key="1">
    <citation type="submission" date="2016-10" db="EMBL/GenBank/DDBJ databases">
        <authorList>
            <person name="Varghese N."/>
            <person name="Submissions S."/>
        </authorList>
    </citation>
    <scope>NUCLEOTIDE SEQUENCE [LARGE SCALE GENOMIC DNA]</scope>
    <source>
        <strain evidence="8">8N4</strain>
    </source>
</reference>
<evidence type="ECO:0000313" key="8">
    <source>
        <dbReference type="Proteomes" id="UP000242515"/>
    </source>
</evidence>
<dbReference type="OrthoDB" id="9805416at2"/>
<gene>
    <name evidence="7" type="ORF">SAMN05216522_11086</name>
</gene>
<dbReference type="GO" id="GO:0030267">
    <property type="term" value="F:glyoxylate reductase (NADPH) activity"/>
    <property type="evidence" value="ECO:0007669"/>
    <property type="project" value="TreeGrafter"/>
</dbReference>
<dbReference type="SUPFAM" id="SSF52283">
    <property type="entry name" value="Formate/glycerate dehydrogenase catalytic domain-like"/>
    <property type="match status" value="1"/>
</dbReference>
<feature type="domain" description="D-isomer specific 2-hydroxyacid dehydrogenase NAD-binding" evidence="6">
    <location>
        <begin position="108"/>
        <end position="287"/>
    </location>
</feature>
<keyword evidence="3" id="KW-0520">NAD</keyword>
<evidence type="ECO:0000259" key="5">
    <source>
        <dbReference type="Pfam" id="PF00389"/>
    </source>
</evidence>
<evidence type="ECO:0000256" key="1">
    <source>
        <dbReference type="ARBA" id="ARBA00005854"/>
    </source>
</evidence>
<dbReference type="STRING" id="988801.SAMN05216522_11086"/>
<accession>A0A1H9KXN8</accession>
<dbReference type="SUPFAM" id="SSF51735">
    <property type="entry name" value="NAD(P)-binding Rossmann-fold domains"/>
    <property type="match status" value="1"/>
</dbReference>
<dbReference type="GO" id="GO:0016618">
    <property type="term" value="F:hydroxypyruvate reductase [NAD(P)H] activity"/>
    <property type="evidence" value="ECO:0007669"/>
    <property type="project" value="TreeGrafter"/>
</dbReference>
<organism evidence="7 8">
    <name type="scientific">Rosenbergiella nectarea</name>
    <dbReference type="NCBI Taxonomy" id="988801"/>
    <lineage>
        <taxon>Bacteria</taxon>
        <taxon>Pseudomonadati</taxon>
        <taxon>Pseudomonadota</taxon>
        <taxon>Gammaproteobacteria</taxon>
        <taxon>Enterobacterales</taxon>
        <taxon>Erwiniaceae</taxon>
        <taxon>Rosenbergiella</taxon>
    </lineage>
</organism>
<evidence type="ECO:0000313" key="7">
    <source>
        <dbReference type="EMBL" id="SER03974.1"/>
    </source>
</evidence>
<evidence type="ECO:0000259" key="6">
    <source>
        <dbReference type="Pfam" id="PF02826"/>
    </source>
</evidence>
<dbReference type="InterPro" id="IPR036291">
    <property type="entry name" value="NAD(P)-bd_dom_sf"/>
</dbReference>
<evidence type="ECO:0000256" key="3">
    <source>
        <dbReference type="ARBA" id="ARBA00023027"/>
    </source>
</evidence>
<comment type="similarity">
    <text evidence="1 4">Belongs to the D-isomer specific 2-hydroxyacid dehydrogenase family.</text>
</comment>
<evidence type="ECO:0000256" key="2">
    <source>
        <dbReference type="ARBA" id="ARBA00023002"/>
    </source>
</evidence>
<feature type="domain" description="D-isomer specific 2-hydroxyacid dehydrogenase catalytic" evidence="5">
    <location>
        <begin position="26"/>
        <end position="319"/>
    </location>
</feature>
<dbReference type="GO" id="GO:0005829">
    <property type="term" value="C:cytosol"/>
    <property type="evidence" value="ECO:0007669"/>
    <property type="project" value="TreeGrafter"/>
</dbReference>